<organism evidence="1 2">
    <name type="scientific">Acidobacterium capsulatum (strain ATCC 51196 / DSM 11244 / BCRC 80197 / JCM 7670 / NBRC 15755 / NCIMB 13165 / 161)</name>
    <dbReference type="NCBI Taxonomy" id="240015"/>
    <lineage>
        <taxon>Bacteria</taxon>
        <taxon>Pseudomonadati</taxon>
        <taxon>Acidobacteriota</taxon>
        <taxon>Terriglobia</taxon>
        <taxon>Terriglobales</taxon>
        <taxon>Acidobacteriaceae</taxon>
        <taxon>Acidobacterium</taxon>
    </lineage>
</organism>
<dbReference type="EMBL" id="CP001472">
    <property type="protein sequence ID" value="ACO32828.1"/>
    <property type="molecule type" value="Genomic_DNA"/>
</dbReference>
<protein>
    <submittedName>
        <fullName evidence="1">Uncharacterized protein</fullName>
    </submittedName>
</protein>
<reference evidence="1 2" key="1">
    <citation type="journal article" date="2009" name="Appl. Environ. Microbiol.">
        <title>Three genomes from the phylum Acidobacteria provide insight into the lifestyles of these microorganisms in soils.</title>
        <authorList>
            <person name="Ward N.L."/>
            <person name="Challacombe J.F."/>
            <person name="Janssen P.H."/>
            <person name="Henrissat B."/>
            <person name="Coutinho P.M."/>
            <person name="Wu M."/>
            <person name="Xie G."/>
            <person name="Haft D.H."/>
            <person name="Sait M."/>
            <person name="Badger J."/>
            <person name="Barabote R.D."/>
            <person name="Bradley B."/>
            <person name="Brettin T.S."/>
            <person name="Brinkac L.M."/>
            <person name="Bruce D."/>
            <person name="Creasy T."/>
            <person name="Daugherty S.C."/>
            <person name="Davidsen T.M."/>
            <person name="DeBoy R.T."/>
            <person name="Detter J.C."/>
            <person name="Dodson R.J."/>
            <person name="Durkin A.S."/>
            <person name="Ganapathy A."/>
            <person name="Gwinn-Giglio M."/>
            <person name="Han C.S."/>
            <person name="Khouri H."/>
            <person name="Kiss H."/>
            <person name="Kothari S.P."/>
            <person name="Madupu R."/>
            <person name="Nelson K.E."/>
            <person name="Nelson W.C."/>
            <person name="Paulsen I."/>
            <person name="Penn K."/>
            <person name="Ren Q."/>
            <person name="Rosovitz M.J."/>
            <person name="Selengut J.D."/>
            <person name="Shrivastava S."/>
            <person name="Sullivan S.A."/>
            <person name="Tapia R."/>
            <person name="Thompson L.S."/>
            <person name="Watkins K.L."/>
            <person name="Yang Q."/>
            <person name="Yu C."/>
            <person name="Zafar N."/>
            <person name="Zhou L."/>
            <person name="Kuske C.R."/>
        </authorList>
    </citation>
    <scope>NUCLEOTIDE SEQUENCE [LARGE SCALE GENOMIC DNA]</scope>
    <source>
        <strain evidence="2">ATCC 51196 / DSM 11244 / BCRC 80197 / JCM 7670 / NBRC 15755 / NCIMB 13165 / 161</strain>
    </source>
</reference>
<dbReference type="HOGENOM" id="CLU_3338921_0_0_0"/>
<gene>
    <name evidence="1" type="ordered locus">ACP_1874</name>
</gene>
<proteinExistence type="predicted"/>
<evidence type="ECO:0000313" key="2">
    <source>
        <dbReference type="Proteomes" id="UP000002207"/>
    </source>
</evidence>
<dbReference type="Proteomes" id="UP000002207">
    <property type="component" value="Chromosome"/>
</dbReference>
<dbReference type="InParanoid" id="C1F867"/>
<dbReference type="KEGG" id="aca:ACP_1874"/>
<accession>C1F867</accession>
<dbReference type="AlphaFoldDB" id="C1F867"/>
<name>C1F867_ACIC5</name>
<keyword evidence="2" id="KW-1185">Reference proteome</keyword>
<sequence>MKQKAARAGKSKASTRTHCMLFQIASTAKMISTDVVA</sequence>
<evidence type="ECO:0000313" key="1">
    <source>
        <dbReference type="EMBL" id="ACO32828.1"/>
    </source>
</evidence>